<dbReference type="EMBL" id="LT598456">
    <property type="protein sequence ID" value="SCU80064.1"/>
    <property type="molecule type" value="Genomic_DNA"/>
</dbReference>
<dbReference type="GO" id="GO:0005829">
    <property type="term" value="C:cytosol"/>
    <property type="evidence" value="ECO:0007669"/>
    <property type="project" value="EnsemblFungi"/>
</dbReference>
<dbReference type="Proteomes" id="UP000190274">
    <property type="component" value="Chromosome B"/>
</dbReference>
<feature type="domain" description="CCAAT-binding factor" evidence="2">
    <location>
        <begin position="311"/>
        <end position="476"/>
    </location>
</feature>
<dbReference type="InterPro" id="IPR027193">
    <property type="entry name" value="Noc4"/>
</dbReference>
<keyword evidence="4" id="KW-1185">Reference proteome</keyword>
<dbReference type="OrthoDB" id="10263185at2759"/>
<evidence type="ECO:0000256" key="1">
    <source>
        <dbReference type="ARBA" id="ARBA00007797"/>
    </source>
</evidence>
<accession>A0A1G4IT94</accession>
<dbReference type="GO" id="GO:0030692">
    <property type="term" value="C:Noc4p-Nop14p complex"/>
    <property type="evidence" value="ECO:0007669"/>
    <property type="project" value="EnsemblFungi"/>
</dbReference>
<proteinExistence type="inferred from homology"/>
<dbReference type="GO" id="GO:0032040">
    <property type="term" value="C:small-subunit processome"/>
    <property type="evidence" value="ECO:0007669"/>
    <property type="project" value="EnsemblFungi"/>
</dbReference>
<dbReference type="PANTHER" id="PTHR12455:SF0">
    <property type="entry name" value="NUCLEOLAR COMPLEX PROTEIN 4 HOMOLOG"/>
    <property type="match status" value="1"/>
</dbReference>
<dbReference type="GO" id="GO:0000480">
    <property type="term" value="P:endonucleolytic cleavage in 5'-ETS of tricistronic rRNA transcript (SSU-rRNA, 5.8S rRNA, LSU-rRNA)"/>
    <property type="evidence" value="ECO:0007669"/>
    <property type="project" value="EnsemblFungi"/>
</dbReference>
<dbReference type="PANTHER" id="PTHR12455">
    <property type="entry name" value="NUCLEOLAR COMPLEX PROTEIN 4"/>
    <property type="match status" value="1"/>
</dbReference>
<evidence type="ECO:0000313" key="4">
    <source>
        <dbReference type="Proteomes" id="UP000190274"/>
    </source>
</evidence>
<sequence>MGLSKSEIATCAKRIASTSDRRNYNDIVKLISQYPDFSKVQESSFEEDEHTLRYLTMALMPVFGKLFARGQLNPSKAASEKEKFLSQWCRKVYNSYKAKLLQCISSLSFETSLALDCLDVYMQLLEQEAIYLASHDGAPFFPNKTLKALIVALLKSNIQGSVDAADGHSKNSVILEFSASYYKKYVDIQYYFQAETAQLVADSEMMESFDATQLFAKWLSIMNHDNHYLSEEADLEIYVPQPPQAMENEAQYKSNLEKNWLALLNLNGLPITQYKTTLLVLHKRIIPYFQAPTKLMDFLTDSYNLGDDVVSLLALNGLFELMRRYNLEYPNFYQKLYLLVTPRLMHVKHRSRFLRLTDLFLSSTHISANLVASFIKKLARLTLDSPPSAIVSVFPLVYNLIKRHPTCMIMLHDPDYIDDPFATPEQVASLKERKEQYTDPFKIDEKNPEFTNAINSSLWELESLTSHYHPNVATLAKIFSQPFRKHNYNLEDFLDWSYDSLLQAEVTRKLKVLPALEFEEQGTIFGEYVRCVEW</sequence>
<protein>
    <submittedName>
        <fullName evidence="3">LADA_0B04852g1_1</fullName>
    </submittedName>
</protein>
<evidence type="ECO:0000259" key="2">
    <source>
        <dbReference type="Pfam" id="PF03914"/>
    </source>
</evidence>
<name>A0A1G4IT94_9SACH</name>
<dbReference type="STRING" id="1266660.A0A1G4IT94"/>
<organism evidence="3 4">
    <name type="scientific">Lachancea dasiensis</name>
    <dbReference type="NCBI Taxonomy" id="1072105"/>
    <lineage>
        <taxon>Eukaryota</taxon>
        <taxon>Fungi</taxon>
        <taxon>Dikarya</taxon>
        <taxon>Ascomycota</taxon>
        <taxon>Saccharomycotina</taxon>
        <taxon>Saccharomycetes</taxon>
        <taxon>Saccharomycetales</taxon>
        <taxon>Saccharomycetaceae</taxon>
        <taxon>Lachancea</taxon>
    </lineage>
</organism>
<comment type="similarity">
    <text evidence="1">Belongs to the CBF/MAK21 family.</text>
</comment>
<evidence type="ECO:0000313" key="3">
    <source>
        <dbReference type="EMBL" id="SCU80064.1"/>
    </source>
</evidence>
<dbReference type="GO" id="GO:0000447">
    <property type="term" value="P:endonucleolytic cleavage in ITS1 to separate SSU-rRNA from 5.8S rRNA and LSU-rRNA from tricistronic rRNA transcript (SSU-rRNA, 5.8S rRNA, LSU-rRNA)"/>
    <property type="evidence" value="ECO:0007669"/>
    <property type="project" value="EnsemblFungi"/>
</dbReference>
<dbReference type="GO" id="GO:0000472">
    <property type="term" value="P:endonucleolytic cleavage to generate mature 5'-end of SSU-rRNA from (SSU-rRNA, 5.8S rRNA, LSU-rRNA)"/>
    <property type="evidence" value="ECO:0007669"/>
    <property type="project" value="EnsemblFungi"/>
</dbReference>
<gene>
    <name evidence="3" type="ORF">LADA_0B04852G</name>
</gene>
<dbReference type="InterPro" id="IPR005612">
    <property type="entry name" value="CCAAT-binding_factor"/>
</dbReference>
<dbReference type="AlphaFoldDB" id="A0A1G4IT94"/>
<dbReference type="Pfam" id="PF03914">
    <property type="entry name" value="CBF"/>
    <property type="match status" value="1"/>
</dbReference>
<reference evidence="4" key="1">
    <citation type="submission" date="2016-03" db="EMBL/GenBank/DDBJ databases">
        <authorList>
            <person name="Devillers H."/>
        </authorList>
    </citation>
    <scope>NUCLEOTIDE SEQUENCE [LARGE SCALE GENOMIC DNA]</scope>
</reference>